<evidence type="ECO:0000256" key="3">
    <source>
        <dbReference type="ARBA" id="ARBA00022694"/>
    </source>
</evidence>
<dbReference type="Pfam" id="PF16198">
    <property type="entry name" value="TruB_C_2"/>
    <property type="match status" value="1"/>
</dbReference>
<dbReference type="EMBL" id="LYXE01000063">
    <property type="protein sequence ID" value="PDV99929.1"/>
    <property type="molecule type" value="Genomic_DNA"/>
</dbReference>
<dbReference type="InterPro" id="IPR002501">
    <property type="entry name" value="PsdUridine_synth_N"/>
</dbReference>
<proteinExistence type="inferred from homology"/>
<dbReference type="GO" id="GO:0003723">
    <property type="term" value="F:RNA binding"/>
    <property type="evidence" value="ECO:0007669"/>
    <property type="project" value="InterPro"/>
</dbReference>
<organism evidence="8 9">
    <name type="scientific">Candidatus Chloroploca asiatica</name>
    <dbReference type="NCBI Taxonomy" id="1506545"/>
    <lineage>
        <taxon>Bacteria</taxon>
        <taxon>Bacillati</taxon>
        <taxon>Chloroflexota</taxon>
        <taxon>Chloroflexia</taxon>
        <taxon>Chloroflexales</taxon>
        <taxon>Chloroflexineae</taxon>
        <taxon>Oscillochloridaceae</taxon>
        <taxon>Candidatus Chloroploca</taxon>
    </lineage>
</organism>
<dbReference type="EC" id="5.4.99.25" evidence="5"/>
<comment type="similarity">
    <text evidence="2 5">Belongs to the pseudouridine synthase TruB family. Type 1 subfamily.</text>
</comment>
<keyword evidence="3 5" id="KW-0819">tRNA processing</keyword>
<dbReference type="InterPro" id="IPR020103">
    <property type="entry name" value="PsdUridine_synth_cat_dom_sf"/>
</dbReference>
<evidence type="ECO:0000313" key="9">
    <source>
        <dbReference type="Proteomes" id="UP000220922"/>
    </source>
</evidence>
<dbReference type="PANTHER" id="PTHR13767">
    <property type="entry name" value="TRNA-PSEUDOURIDINE SYNTHASE"/>
    <property type="match status" value="1"/>
</dbReference>
<accession>A0A2H3KX07</accession>
<dbReference type="HAMAP" id="MF_01080">
    <property type="entry name" value="TruB_bact"/>
    <property type="match status" value="1"/>
</dbReference>
<evidence type="ECO:0000256" key="1">
    <source>
        <dbReference type="ARBA" id="ARBA00000385"/>
    </source>
</evidence>
<feature type="active site" description="Nucleophile" evidence="5">
    <location>
        <position position="39"/>
    </location>
</feature>
<dbReference type="AlphaFoldDB" id="A0A2H3KX07"/>
<dbReference type="Gene3D" id="3.30.2350.10">
    <property type="entry name" value="Pseudouridine synthase"/>
    <property type="match status" value="1"/>
</dbReference>
<dbReference type="SUPFAM" id="SSF55120">
    <property type="entry name" value="Pseudouridine synthase"/>
    <property type="match status" value="1"/>
</dbReference>
<feature type="domain" description="Pseudouridine synthase II N-terminal" evidence="6">
    <location>
        <begin position="30"/>
        <end position="172"/>
    </location>
</feature>
<dbReference type="GO" id="GO:0031119">
    <property type="term" value="P:tRNA pseudouridine synthesis"/>
    <property type="evidence" value="ECO:0007669"/>
    <property type="project" value="UniProtKB-UniRule"/>
</dbReference>
<evidence type="ECO:0000256" key="5">
    <source>
        <dbReference type="HAMAP-Rule" id="MF_01080"/>
    </source>
</evidence>
<dbReference type="InterPro" id="IPR032819">
    <property type="entry name" value="TruB_C"/>
</dbReference>
<evidence type="ECO:0000259" key="7">
    <source>
        <dbReference type="Pfam" id="PF16198"/>
    </source>
</evidence>
<name>A0A2H3KX07_9CHLR</name>
<protein>
    <recommendedName>
        <fullName evidence="5">tRNA pseudouridine synthase B</fullName>
        <ecNumber evidence="5">5.4.99.25</ecNumber>
    </recommendedName>
    <alternativeName>
        <fullName evidence="5">tRNA pseudouridine(55) synthase</fullName>
        <shortName evidence="5">Psi55 synthase</shortName>
    </alternativeName>
    <alternativeName>
        <fullName evidence="5">tRNA pseudouridylate synthase</fullName>
    </alternativeName>
    <alternativeName>
        <fullName evidence="5">tRNA-uridine isomerase</fullName>
    </alternativeName>
</protein>
<comment type="caution">
    <text evidence="8">The sequence shown here is derived from an EMBL/GenBank/DDBJ whole genome shotgun (WGS) entry which is preliminary data.</text>
</comment>
<dbReference type="RefSeq" id="WP_097651506.1">
    <property type="nucleotide sequence ID" value="NZ_LYXE01000063.1"/>
</dbReference>
<dbReference type="InterPro" id="IPR014780">
    <property type="entry name" value="tRNA_psdUridine_synth_TruB"/>
</dbReference>
<evidence type="ECO:0000256" key="4">
    <source>
        <dbReference type="ARBA" id="ARBA00023235"/>
    </source>
</evidence>
<evidence type="ECO:0000313" key="8">
    <source>
        <dbReference type="EMBL" id="PDV99929.1"/>
    </source>
</evidence>
<dbReference type="CDD" id="cd02573">
    <property type="entry name" value="PseudoU_synth_EcTruB"/>
    <property type="match status" value="1"/>
</dbReference>
<keyword evidence="4 5" id="KW-0413">Isomerase</keyword>
<dbReference type="Proteomes" id="UP000220922">
    <property type="component" value="Unassembled WGS sequence"/>
</dbReference>
<dbReference type="GO" id="GO:0160148">
    <property type="term" value="F:tRNA pseudouridine(55) synthase activity"/>
    <property type="evidence" value="ECO:0007669"/>
    <property type="project" value="UniProtKB-EC"/>
</dbReference>
<dbReference type="PANTHER" id="PTHR13767:SF2">
    <property type="entry name" value="PSEUDOURIDYLATE SYNTHASE TRUB1"/>
    <property type="match status" value="1"/>
</dbReference>
<evidence type="ECO:0000259" key="6">
    <source>
        <dbReference type="Pfam" id="PF01509"/>
    </source>
</evidence>
<dbReference type="GO" id="GO:1990481">
    <property type="term" value="P:mRNA pseudouridine synthesis"/>
    <property type="evidence" value="ECO:0007669"/>
    <property type="project" value="TreeGrafter"/>
</dbReference>
<comment type="function">
    <text evidence="5">Responsible for synthesis of pseudouridine from uracil-55 in the psi GC loop of transfer RNAs.</text>
</comment>
<dbReference type="NCBIfam" id="TIGR00431">
    <property type="entry name" value="TruB"/>
    <property type="match status" value="1"/>
</dbReference>
<reference evidence="8 9" key="1">
    <citation type="submission" date="2016-05" db="EMBL/GenBank/DDBJ databases">
        <authorList>
            <person name="Lavstsen T."/>
            <person name="Jespersen J.S."/>
        </authorList>
    </citation>
    <scope>NUCLEOTIDE SEQUENCE [LARGE SCALE GENOMIC DNA]</scope>
    <source>
        <strain evidence="8 9">B7-9</strain>
    </source>
</reference>
<keyword evidence="9" id="KW-1185">Reference proteome</keyword>
<comment type="catalytic activity">
    <reaction evidence="1 5">
        <text>uridine(55) in tRNA = pseudouridine(55) in tRNA</text>
        <dbReference type="Rhea" id="RHEA:42532"/>
        <dbReference type="Rhea" id="RHEA-COMP:10101"/>
        <dbReference type="Rhea" id="RHEA-COMP:10102"/>
        <dbReference type="ChEBI" id="CHEBI:65314"/>
        <dbReference type="ChEBI" id="CHEBI:65315"/>
        <dbReference type="EC" id="5.4.99.25"/>
    </reaction>
</comment>
<sequence>MHGFLNLNKPTGMTSHDVVASVRRMVGRGIKVGHAGTLDPAATGVLPIALGQATRLIEYLSDAHKGYRGLVRLGITTTTDDAEGDILSQQPVPPLTDTEIEAAVAPLRGAIMQVPPHYSALHHQGRRLYDLARAGETVTLPPRPVMIHHLAWHRSREDTLSLEVTCGKGTYIRALARDLGASLGCGAHLANLERTFVGHFTLANAVPLSKLRDNPDLLTAALLPPETALADWTAIIVEDEQAQRIAHGMPVTLPPMPDMYLRAHCSDQSLLALLKRQEADHHVWQPVKVFRPGPD</sequence>
<evidence type="ECO:0000256" key="2">
    <source>
        <dbReference type="ARBA" id="ARBA00005642"/>
    </source>
</evidence>
<dbReference type="OrthoDB" id="9802309at2"/>
<feature type="domain" description="tRNA pseudouridylate synthase B C-terminal" evidence="7">
    <location>
        <begin position="173"/>
        <end position="229"/>
    </location>
</feature>
<dbReference type="Pfam" id="PF01509">
    <property type="entry name" value="TruB_N"/>
    <property type="match status" value="1"/>
</dbReference>
<gene>
    <name evidence="5" type="primary">truB</name>
    <name evidence="8" type="ORF">A9Q02_00555</name>
</gene>